<organism evidence="1 2">
    <name type="scientific">Haloarchaeobius iranensis</name>
    <dbReference type="NCBI Taxonomy" id="996166"/>
    <lineage>
        <taxon>Archaea</taxon>
        <taxon>Methanobacteriati</taxon>
        <taxon>Methanobacteriota</taxon>
        <taxon>Stenosarchaea group</taxon>
        <taxon>Halobacteria</taxon>
        <taxon>Halobacteriales</taxon>
        <taxon>Halorubellaceae</taxon>
        <taxon>Haloarchaeobius</taxon>
    </lineage>
</organism>
<dbReference type="EMBL" id="FNIA01000047">
    <property type="protein sequence ID" value="SDN48887.1"/>
    <property type="molecule type" value="Genomic_DNA"/>
</dbReference>
<sequence>MDLYRRQLLQLLGVSGIPNVDAGEVDISQSTDSTFESRASGEISNWMTHTFSAELDPNPIVGDPVPIIGEPDPFGHQSLQRLQFLGSTFEEAGNPSVSARRSIYGEPSGCWKYTFAVSGSAISHVEAEPSDIFARLNQIDFEDGTIDLNLGGRRLARGATIGSRVSVEVTEDTSLDSVAIAPRHGADTFKVVTAPQPGGADDLNERLDAEYPAVLNRC</sequence>
<evidence type="ECO:0000313" key="1">
    <source>
        <dbReference type="EMBL" id="SDN48887.1"/>
    </source>
</evidence>
<reference evidence="1 2" key="1">
    <citation type="submission" date="2016-10" db="EMBL/GenBank/DDBJ databases">
        <authorList>
            <person name="de Groot N.N."/>
        </authorList>
    </citation>
    <scope>NUCLEOTIDE SEQUENCE [LARGE SCALE GENOMIC DNA]</scope>
    <source>
        <strain evidence="2">EB21,IBRC-M 10013,KCTC 4048</strain>
    </source>
</reference>
<proteinExistence type="predicted"/>
<protein>
    <submittedName>
        <fullName evidence="1">Uncharacterized protein</fullName>
    </submittedName>
</protein>
<accession>A0A1H0BTH8</accession>
<dbReference type="RefSeq" id="WP_139172423.1">
    <property type="nucleotide sequence ID" value="NZ_FNIA01000047.1"/>
</dbReference>
<dbReference type="Proteomes" id="UP000199370">
    <property type="component" value="Unassembled WGS sequence"/>
</dbReference>
<evidence type="ECO:0000313" key="2">
    <source>
        <dbReference type="Proteomes" id="UP000199370"/>
    </source>
</evidence>
<name>A0A1H0BTH8_9EURY</name>
<gene>
    <name evidence="1" type="ORF">SAMN05192554_14710</name>
</gene>
<dbReference type="AlphaFoldDB" id="A0A1H0BTH8"/>
<keyword evidence="2" id="KW-1185">Reference proteome</keyword>